<name>A0ABT6J7T8_9GAMM</name>
<dbReference type="EMBL" id="JARXRM010000028">
    <property type="protein sequence ID" value="MDH5822879.1"/>
    <property type="molecule type" value="Genomic_DNA"/>
</dbReference>
<dbReference type="InterPro" id="IPR006260">
    <property type="entry name" value="TonB/TolA_C"/>
</dbReference>
<comment type="subcellular location">
    <subcellularLocation>
        <location evidence="1">Membrane</location>
        <topology evidence="1">Single-pass membrane protein</topology>
    </subcellularLocation>
</comment>
<keyword evidence="2 6" id="KW-0812">Transmembrane</keyword>
<dbReference type="RefSeq" id="WP_280573881.1">
    <property type="nucleotide sequence ID" value="NZ_JARXRM010000028.1"/>
</dbReference>
<evidence type="ECO:0000256" key="2">
    <source>
        <dbReference type="ARBA" id="ARBA00022692"/>
    </source>
</evidence>
<gene>
    <name evidence="8" type="ORF">QFW77_07715</name>
</gene>
<feature type="region of interest" description="Disordered" evidence="5">
    <location>
        <begin position="429"/>
        <end position="451"/>
    </location>
</feature>
<dbReference type="CDD" id="cd07341">
    <property type="entry name" value="M56_BlaR1_MecR1_like"/>
    <property type="match status" value="1"/>
</dbReference>
<dbReference type="Proteomes" id="UP001156940">
    <property type="component" value="Unassembled WGS sequence"/>
</dbReference>
<feature type="transmembrane region" description="Helical" evidence="6">
    <location>
        <begin position="6"/>
        <end position="27"/>
    </location>
</feature>
<dbReference type="Pfam" id="PF03544">
    <property type="entry name" value="TonB_C"/>
    <property type="match status" value="1"/>
</dbReference>
<evidence type="ECO:0000313" key="9">
    <source>
        <dbReference type="Proteomes" id="UP001156940"/>
    </source>
</evidence>
<dbReference type="Pfam" id="PF05569">
    <property type="entry name" value="Peptidase_M56"/>
    <property type="match status" value="1"/>
</dbReference>
<dbReference type="PROSITE" id="PS52015">
    <property type="entry name" value="TONB_CTD"/>
    <property type="match status" value="1"/>
</dbReference>
<feature type="transmembrane region" description="Helical" evidence="6">
    <location>
        <begin position="91"/>
        <end position="111"/>
    </location>
</feature>
<feature type="domain" description="TonB C-terminal" evidence="7">
    <location>
        <begin position="340"/>
        <end position="436"/>
    </location>
</feature>
<dbReference type="NCBIfam" id="TIGR01352">
    <property type="entry name" value="tonB_Cterm"/>
    <property type="match status" value="1"/>
</dbReference>
<evidence type="ECO:0000259" key="7">
    <source>
        <dbReference type="PROSITE" id="PS52015"/>
    </source>
</evidence>
<organism evidence="8 9">
    <name type="scientific">Luteimonas endophytica</name>
    <dbReference type="NCBI Taxonomy" id="3042023"/>
    <lineage>
        <taxon>Bacteria</taxon>
        <taxon>Pseudomonadati</taxon>
        <taxon>Pseudomonadota</taxon>
        <taxon>Gammaproteobacteria</taxon>
        <taxon>Lysobacterales</taxon>
        <taxon>Lysobacteraceae</taxon>
        <taxon>Luteimonas</taxon>
    </lineage>
</organism>
<evidence type="ECO:0000256" key="3">
    <source>
        <dbReference type="ARBA" id="ARBA00022989"/>
    </source>
</evidence>
<dbReference type="SUPFAM" id="SSF74653">
    <property type="entry name" value="TolA/TonB C-terminal domain"/>
    <property type="match status" value="1"/>
</dbReference>
<feature type="compositionally biased region" description="Low complexity" evidence="5">
    <location>
        <begin position="440"/>
        <end position="451"/>
    </location>
</feature>
<comment type="caution">
    <text evidence="8">The sequence shown here is derived from an EMBL/GenBank/DDBJ whole genome shotgun (WGS) entry which is preliminary data.</text>
</comment>
<feature type="transmembrane region" description="Helical" evidence="6">
    <location>
        <begin position="34"/>
        <end position="56"/>
    </location>
</feature>
<dbReference type="InterPro" id="IPR052173">
    <property type="entry name" value="Beta-lactam_resp_regulator"/>
</dbReference>
<evidence type="ECO:0000256" key="6">
    <source>
        <dbReference type="SAM" id="Phobius"/>
    </source>
</evidence>
<evidence type="ECO:0000256" key="1">
    <source>
        <dbReference type="ARBA" id="ARBA00004167"/>
    </source>
</evidence>
<keyword evidence="3 6" id="KW-1133">Transmembrane helix</keyword>
<sequence length="503" mass="52937">MNADFLLRWLAESTAATAAAACLVLLLRRPLRRAFGAGAAHAGWALVPAALLAASLPRPAADSQLLQALPLHPGVLVGAAMPLDGRPAVSAAAWAALLLAAWATGAALFALRLLARQRRFSAALGALRRRPDGAWESSGGQGPAVVGVWRPRIVVPPDFDARYSSTQAALILEHERIHVRRGDVPAGLAAAVLRCLYWFNPLLHVAAACFRLDQELACDAAVLARHPGARRHYGQAMLNTQLAVPGLPVGCHWQSSQFLKERITMLGNPQPGVARRRAGTFLLCTMLALGGYVAWAGRPAAAVAPSPARPASSAPPAPAAAGAAAASPVAPVPVARETVRNGAEVAAASTPPPRYPAEAATVHQSGRVVLRLLVAVDGSVKDLIVEDSEPAGVFDAATVEAARQWKFSPRLQDGQPVEGWVRVPVTFEAPPPDAPESGRTDATPAPRAATATEDWRRGYDWVRLDIRDGAVRDASCERTWIGDGDKHRFAYCGLALTGPRPGG</sequence>
<dbReference type="PANTHER" id="PTHR34978:SF3">
    <property type="entry name" value="SLR0241 PROTEIN"/>
    <property type="match status" value="1"/>
</dbReference>
<reference evidence="8 9" key="1">
    <citation type="submission" date="2023-04" db="EMBL/GenBank/DDBJ databases">
        <title>Luteimonas endophyticus RD2P54.</title>
        <authorList>
            <person name="Sun J.-Q."/>
        </authorList>
    </citation>
    <scope>NUCLEOTIDE SEQUENCE [LARGE SCALE GENOMIC DNA]</scope>
    <source>
        <strain evidence="8 9">RD2P54</strain>
    </source>
</reference>
<evidence type="ECO:0000313" key="8">
    <source>
        <dbReference type="EMBL" id="MDH5822879.1"/>
    </source>
</evidence>
<dbReference type="Gene3D" id="3.30.1150.10">
    <property type="match status" value="1"/>
</dbReference>
<dbReference type="InterPro" id="IPR037682">
    <property type="entry name" value="TonB_C"/>
</dbReference>
<evidence type="ECO:0000256" key="4">
    <source>
        <dbReference type="ARBA" id="ARBA00023136"/>
    </source>
</evidence>
<keyword evidence="4 6" id="KW-0472">Membrane</keyword>
<dbReference type="InterPro" id="IPR008756">
    <property type="entry name" value="Peptidase_M56"/>
</dbReference>
<protein>
    <submittedName>
        <fullName evidence="8">TonB family protein</fullName>
    </submittedName>
</protein>
<feature type="transmembrane region" description="Helical" evidence="6">
    <location>
        <begin position="278"/>
        <end position="297"/>
    </location>
</feature>
<accession>A0ABT6J7T8</accession>
<dbReference type="PANTHER" id="PTHR34978">
    <property type="entry name" value="POSSIBLE SENSOR-TRANSDUCER PROTEIN BLAR"/>
    <property type="match status" value="1"/>
</dbReference>
<proteinExistence type="predicted"/>
<evidence type="ECO:0000256" key="5">
    <source>
        <dbReference type="SAM" id="MobiDB-lite"/>
    </source>
</evidence>
<keyword evidence="9" id="KW-1185">Reference proteome</keyword>